<reference evidence="1 3" key="1">
    <citation type="submission" date="2017-11" db="EMBL/GenBank/DDBJ databases">
        <title>The genome of Rhizophagus clarus HR1 reveals common genetic basis of auxotrophy among arbuscular mycorrhizal fungi.</title>
        <authorList>
            <person name="Kobayashi Y."/>
        </authorList>
    </citation>
    <scope>NUCLEOTIDE SEQUENCE [LARGE SCALE GENOMIC DNA]</scope>
    <source>
        <strain evidence="1 3">HR1</strain>
    </source>
</reference>
<dbReference type="EMBL" id="BEXD01004254">
    <property type="protein sequence ID" value="GBC08879.1"/>
    <property type="molecule type" value="Genomic_DNA"/>
</dbReference>
<dbReference type="Proteomes" id="UP000615446">
    <property type="component" value="Unassembled WGS sequence"/>
</dbReference>
<dbReference type="Proteomes" id="UP000247702">
    <property type="component" value="Unassembled WGS sequence"/>
</dbReference>
<evidence type="ECO:0000313" key="1">
    <source>
        <dbReference type="EMBL" id="GBC08879.1"/>
    </source>
</evidence>
<proteinExistence type="predicted"/>
<accession>A0A2Z6SNH1</accession>
<name>A0A2Z6SNH1_9GLOM</name>
<protein>
    <submittedName>
        <fullName evidence="1">Uncharacterized protein</fullName>
    </submittedName>
</protein>
<dbReference type="EMBL" id="BLAL01000034">
    <property type="protein sequence ID" value="GES77797.1"/>
    <property type="molecule type" value="Genomic_DNA"/>
</dbReference>
<evidence type="ECO:0000313" key="3">
    <source>
        <dbReference type="Proteomes" id="UP000247702"/>
    </source>
</evidence>
<sequence length="229" mass="26326">MGYCERCLSYIVTYNCQRCGIVIEYCQNCQDEYVIENSHTCLDTIDDTVDTETAYDTYDTVDTETAYDTYDIVATETAYDTYDTYDPYYDYTTLANCSYDKIEHTFKESVYPLIAYTHYNGGKAELSAQIGNHKITASYTQEESEVSYSPYAPEIDYERTDPYECSDMVMFSSSVTIKEFQDAIRESVNETVIRAERGEDVKLVTQIQDGEITTSYTSENEQNGYITQI</sequence>
<comment type="caution">
    <text evidence="1">The sequence shown here is derived from an EMBL/GenBank/DDBJ whole genome shotgun (WGS) entry which is preliminary data.</text>
</comment>
<evidence type="ECO:0000313" key="2">
    <source>
        <dbReference type="EMBL" id="GES77797.1"/>
    </source>
</evidence>
<dbReference type="AlphaFoldDB" id="A0A2Z6SNH1"/>
<gene>
    <name evidence="2" type="ORF">RCL2_000513100</name>
    <name evidence="1" type="ORF">RclHR1_08450007</name>
</gene>
<organism evidence="1 3">
    <name type="scientific">Rhizophagus clarus</name>
    <dbReference type="NCBI Taxonomy" id="94130"/>
    <lineage>
        <taxon>Eukaryota</taxon>
        <taxon>Fungi</taxon>
        <taxon>Fungi incertae sedis</taxon>
        <taxon>Mucoromycota</taxon>
        <taxon>Glomeromycotina</taxon>
        <taxon>Glomeromycetes</taxon>
        <taxon>Glomerales</taxon>
        <taxon>Glomeraceae</taxon>
        <taxon>Rhizophagus</taxon>
    </lineage>
</organism>
<keyword evidence="3" id="KW-1185">Reference proteome</keyword>
<reference evidence="2" key="2">
    <citation type="submission" date="2019-10" db="EMBL/GenBank/DDBJ databases">
        <title>Conservation and host-specific expression of non-tandemly repeated heterogenous ribosome RNA gene in arbuscular mycorrhizal fungi.</title>
        <authorList>
            <person name="Maeda T."/>
            <person name="Kobayashi Y."/>
            <person name="Nakagawa T."/>
            <person name="Ezawa T."/>
            <person name="Yamaguchi K."/>
            <person name="Bino T."/>
            <person name="Nishimoto Y."/>
            <person name="Shigenobu S."/>
            <person name="Kawaguchi M."/>
        </authorList>
    </citation>
    <scope>NUCLEOTIDE SEQUENCE</scope>
    <source>
        <strain evidence="2">HR1</strain>
    </source>
</reference>